<dbReference type="Pfam" id="PF01769">
    <property type="entry name" value="MgtE"/>
    <property type="match status" value="1"/>
</dbReference>
<dbReference type="Gene3D" id="1.10.357.20">
    <property type="entry name" value="SLC41 divalent cation transporters, integral membrane domain"/>
    <property type="match status" value="1"/>
</dbReference>
<organism evidence="11 12">
    <name type="scientific">Pseudo-nitzschia multistriata</name>
    <dbReference type="NCBI Taxonomy" id="183589"/>
    <lineage>
        <taxon>Eukaryota</taxon>
        <taxon>Sar</taxon>
        <taxon>Stramenopiles</taxon>
        <taxon>Ochrophyta</taxon>
        <taxon>Bacillariophyta</taxon>
        <taxon>Bacillariophyceae</taxon>
        <taxon>Bacillariophycidae</taxon>
        <taxon>Bacillariales</taxon>
        <taxon>Bacillariaceae</taxon>
        <taxon>Pseudo-nitzschia</taxon>
    </lineage>
</organism>
<proteinExistence type="inferred from homology"/>
<dbReference type="PANTHER" id="PTHR41394:SF5">
    <property type="entry name" value="SLC41A_MGTE INTEGRAL MEMBRANE DOMAIN-CONTAINING PROTEIN"/>
    <property type="match status" value="1"/>
</dbReference>
<evidence type="ECO:0000313" key="11">
    <source>
        <dbReference type="EMBL" id="VEU45108.1"/>
    </source>
</evidence>
<dbReference type="PANTHER" id="PTHR41394">
    <property type="entry name" value="MAGNESIUM TRANSPORTER MGTE"/>
    <property type="match status" value="1"/>
</dbReference>
<evidence type="ECO:0000259" key="10">
    <source>
        <dbReference type="Pfam" id="PF01769"/>
    </source>
</evidence>
<keyword evidence="3" id="KW-0813">Transport</keyword>
<feature type="compositionally biased region" description="Polar residues" evidence="8">
    <location>
        <begin position="48"/>
        <end position="82"/>
    </location>
</feature>
<dbReference type="EMBL" id="CAACVS010000688">
    <property type="protein sequence ID" value="VEU45108.1"/>
    <property type="molecule type" value="Genomic_DNA"/>
</dbReference>
<feature type="region of interest" description="Disordered" evidence="8">
    <location>
        <begin position="1"/>
        <end position="99"/>
    </location>
</feature>
<dbReference type="AlphaFoldDB" id="A0A448ZST8"/>
<comment type="similarity">
    <text evidence="2">Belongs to the SLC41A transporter family.</text>
</comment>
<reference evidence="11 12" key="1">
    <citation type="submission" date="2019-01" db="EMBL/GenBank/DDBJ databases">
        <authorList>
            <person name="Ferrante I. M."/>
        </authorList>
    </citation>
    <scope>NUCLEOTIDE SEQUENCE [LARGE SCALE GENOMIC DNA]</scope>
    <source>
        <strain evidence="11 12">B856</strain>
    </source>
</reference>
<keyword evidence="12" id="KW-1185">Reference proteome</keyword>
<evidence type="ECO:0000256" key="2">
    <source>
        <dbReference type="ARBA" id="ARBA00009749"/>
    </source>
</evidence>
<keyword evidence="7 9" id="KW-0472">Membrane</keyword>
<feature type="transmembrane region" description="Helical" evidence="9">
    <location>
        <begin position="406"/>
        <end position="428"/>
    </location>
</feature>
<feature type="transmembrane region" description="Helical" evidence="9">
    <location>
        <begin position="297"/>
        <end position="315"/>
    </location>
</feature>
<dbReference type="InterPro" id="IPR036739">
    <property type="entry name" value="SLC41_membr_dom_sf"/>
</dbReference>
<dbReference type="GO" id="GO:0016020">
    <property type="term" value="C:membrane"/>
    <property type="evidence" value="ECO:0007669"/>
    <property type="project" value="UniProtKB-SubCell"/>
</dbReference>
<evidence type="ECO:0000256" key="8">
    <source>
        <dbReference type="SAM" id="MobiDB-lite"/>
    </source>
</evidence>
<feature type="domain" description="SLC41A/MgtE integral membrane" evidence="10">
    <location>
        <begin position="332"/>
        <end position="451"/>
    </location>
</feature>
<keyword evidence="5" id="KW-0460">Magnesium</keyword>
<evidence type="ECO:0000256" key="1">
    <source>
        <dbReference type="ARBA" id="ARBA00004141"/>
    </source>
</evidence>
<evidence type="ECO:0000256" key="6">
    <source>
        <dbReference type="ARBA" id="ARBA00022989"/>
    </source>
</evidence>
<feature type="region of interest" description="Disordered" evidence="8">
    <location>
        <begin position="119"/>
        <end position="138"/>
    </location>
</feature>
<evidence type="ECO:0000256" key="3">
    <source>
        <dbReference type="ARBA" id="ARBA00022448"/>
    </source>
</evidence>
<dbReference type="Proteomes" id="UP000291116">
    <property type="component" value="Unassembled WGS sequence"/>
</dbReference>
<dbReference type="SUPFAM" id="SSF161093">
    <property type="entry name" value="MgtE membrane domain-like"/>
    <property type="match status" value="1"/>
</dbReference>
<evidence type="ECO:0000256" key="9">
    <source>
        <dbReference type="SAM" id="Phobius"/>
    </source>
</evidence>
<dbReference type="GO" id="GO:0008324">
    <property type="term" value="F:monoatomic cation transmembrane transporter activity"/>
    <property type="evidence" value="ECO:0007669"/>
    <property type="project" value="InterPro"/>
</dbReference>
<keyword evidence="6 9" id="KW-1133">Transmembrane helix</keyword>
<feature type="compositionally biased region" description="Polar residues" evidence="8">
    <location>
        <begin position="17"/>
        <end position="27"/>
    </location>
</feature>
<evidence type="ECO:0000256" key="5">
    <source>
        <dbReference type="ARBA" id="ARBA00022842"/>
    </source>
</evidence>
<sequence>MPRNAAQQKATERKTQHNTTQHDTIQQPRHKMSRKALSVDTGDDHQQVEGTMSGVDTNANTPVADNKSGSSLFRRSPQSKTQALRPPSPPKTSLAAENERLRNELRVLRRQIQEMEEFQDWKQQDSNEQHRHTQQYQQHHLLQSSFSSHDYHGRASKNTSNKVIVELPEMFQSSLPPPTSESEICNHRRDGTVKEKHSISTADDQETVEPILDIEAHHQSAAGLHHRNTTMITSNHTKKKKEVLTEETASSSASSCGNSLGETDVEAIALIEGIDSHGNKTNTHHNKTFWSSLLDRAGWLIGLLIFQSLSSFILARNESLLTHHSVIVQFLTMLVGAGGNAGNQASVGVVRGIAVGTIRRSNARRVLLREFAMGTCLSIILGLAGFVRAKVFAVPWLETMAITTSLFLIVFISVVVGATLPLCMEAVAIDPAHSSTTIQVVMDITGVIITVKVSSLFLDSGGDWLGAVLSMDGETR</sequence>
<keyword evidence="4 9" id="KW-0812">Transmembrane</keyword>
<feature type="transmembrane region" description="Helical" evidence="9">
    <location>
        <begin position="327"/>
        <end position="354"/>
    </location>
</feature>
<evidence type="ECO:0000256" key="4">
    <source>
        <dbReference type="ARBA" id="ARBA00022692"/>
    </source>
</evidence>
<protein>
    <recommendedName>
        <fullName evidence="10">SLC41A/MgtE integral membrane domain-containing protein</fullName>
    </recommendedName>
</protein>
<dbReference type="InterPro" id="IPR006667">
    <property type="entry name" value="SLC41_membr_dom"/>
</dbReference>
<feature type="compositionally biased region" description="Basic and acidic residues" evidence="8">
    <location>
        <begin position="119"/>
        <end position="131"/>
    </location>
</feature>
<feature type="transmembrane region" description="Helical" evidence="9">
    <location>
        <begin position="366"/>
        <end position="386"/>
    </location>
</feature>
<evidence type="ECO:0000256" key="7">
    <source>
        <dbReference type="ARBA" id="ARBA00023136"/>
    </source>
</evidence>
<comment type="subcellular location">
    <subcellularLocation>
        <location evidence="1">Membrane</location>
        <topology evidence="1">Multi-pass membrane protein</topology>
    </subcellularLocation>
</comment>
<name>A0A448ZST8_9STRA</name>
<evidence type="ECO:0000313" key="12">
    <source>
        <dbReference type="Proteomes" id="UP000291116"/>
    </source>
</evidence>
<accession>A0A448ZST8</accession>
<dbReference type="OrthoDB" id="48232at2759"/>
<gene>
    <name evidence="11" type="ORF">PSNMU_V1.4_AUG-EV-PASAV3_0122600</name>
</gene>